<comment type="caution">
    <text evidence="2">The sequence shown here is derived from an EMBL/GenBank/DDBJ whole genome shotgun (WGS) entry which is preliminary data.</text>
</comment>
<keyword evidence="3" id="KW-1185">Reference proteome</keyword>
<organism evidence="2 3">
    <name type="scientific">Falsiroseomonas algicola</name>
    <dbReference type="NCBI Taxonomy" id="2716930"/>
    <lineage>
        <taxon>Bacteria</taxon>
        <taxon>Pseudomonadati</taxon>
        <taxon>Pseudomonadota</taxon>
        <taxon>Alphaproteobacteria</taxon>
        <taxon>Acetobacterales</taxon>
        <taxon>Roseomonadaceae</taxon>
        <taxon>Falsiroseomonas</taxon>
    </lineage>
</organism>
<dbReference type="AlphaFoldDB" id="A0A6M1LWT9"/>
<dbReference type="PANTHER" id="PTHR33678">
    <property type="entry name" value="BLL1576 PROTEIN"/>
    <property type="match status" value="1"/>
</dbReference>
<reference evidence="2 3" key="1">
    <citation type="submission" date="2020-02" db="EMBL/GenBank/DDBJ databases">
        <authorList>
            <person name="Kim H.M."/>
            <person name="Jeon C.O."/>
        </authorList>
    </citation>
    <scope>NUCLEOTIDE SEQUENCE [LARGE SCALE GENOMIC DNA]</scope>
    <source>
        <strain evidence="2 3">PeD5</strain>
    </source>
</reference>
<feature type="domain" description="Transposase IS66 central" evidence="1">
    <location>
        <begin position="1"/>
        <end position="118"/>
    </location>
</feature>
<feature type="non-terminal residue" evidence="2">
    <location>
        <position position="118"/>
    </location>
</feature>
<dbReference type="PANTHER" id="PTHR33678:SF1">
    <property type="entry name" value="BLL1576 PROTEIN"/>
    <property type="match status" value="1"/>
</dbReference>
<reference evidence="2 3" key="2">
    <citation type="submission" date="2020-03" db="EMBL/GenBank/DDBJ databases">
        <title>Roseomonas stagni sp. nov., isolated from pond water in Japan.</title>
        <authorList>
            <person name="Furuhata K."/>
            <person name="Miyamoto H."/>
            <person name="Goto K."/>
        </authorList>
    </citation>
    <scope>NUCLEOTIDE SEQUENCE [LARGE SCALE GENOMIC DNA]</scope>
    <source>
        <strain evidence="2 3">PeD5</strain>
    </source>
</reference>
<dbReference type="InterPro" id="IPR052344">
    <property type="entry name" value="Transposase-related"/>
</dbReference>
<dbReference type="Proteomes" id="UP000475385">
    <property type="component" value="Unassembled WGS sequence"/>
</dbReference>
<proteinExistence type="predicted"/>
<evidence type="ECO:0000313" key="2">
    <source>
        <dbReference type="EMBL" id="NGM24442.1"/>
    </source>
</evidence>
<feature type="non-terminal residue" evidence="2">
    <location>
        <position position="1"/>
    </location>
</feature>
<protein>
    <submittedName>
        <fullName evidence="2">Transposase</fullName>
    </submittedName>
</protein>
<dbReference type="EMBL" id="JAAIKB010000072">
    <property type="protein sequence ID" value="NGM24442.1"/>
    <property type="molecule type" value="Genomic_DNA"/>
</dbReference>
<gene>
    <name evidence="2" type="ORF">G3576_31035</name>
</gene>
<dbReference type="RefSeq" id="WP_164698344.1">
    <property type="nucleotide sequence ID" value="NZ_JAAIKB010000072.1"/>
</dbReference>
<accession>A0A6M1LWT9</accession>
<dbReference type="Pfam" id="PF03050">
    <property type="entry name" value="DDE_Tnp_IS66"/>
    <property type="match status" value="1"/>
</dbReference>
<evidence type="ECO:0000259" key="1">
    <source>
        <dbReference type="Pfam" id="PF03050"/>
    </source>
</evidence>
<dbReference type="InterPro" id="IPR004291">
    <property type="entry name" value="Transposase_IS66_central"/>
</dbReference>
<name>A0A6M1LWT9_9PROT</name>
<sequence length="118" mass="13180">GYAGFKALERSRNDGSVVLAFCWAHLRRRFFESHAGTASPIAAEALLRIGEIYAIEREIRGQSPPQRVAIRQASTAPLVAAMQTWLRAQLNRVSSDSALAKAIRYGLRHWTGLERFLT</sequence>
<evidence type="ECO:0000313" key="3">
    <source>
        <dbReference type="Proteomes" id="UP000475385"/>
    </source>
</evidence>